<dbReference type="AlphaFoldDB" id="A0A238KF28"/>
<accession>A0A238KF28</accession>
<dbReference type="InterPro" id="IPR011740">
    <property type="entry name" value="DUF2460"/>
</dbReference>
<sequence>MSDFHDVSLPAKFSRGAVGGPERRTTIVEQSNGYEHRNATWKNSRHKFSISMVGRDFNELHVLKAFWEARGGELYGFRFRDLSDYKSCPPLDQITFADQSLGQGDGVRRSFPLWKRYGDQWAHWDRRISKPVIGSILVGVDGVQVSGWSFDESECAVLFDVAPGVGAEITAGFLFDVPVRFDVAGLPMDFLSMSRGAVTSIQLIEVRV</sequence>
<dbReference type="RefSeq" id="WP_097804565.1">
    <property type="nucleotide sequence ID" value="NZ_FXYH01000006.1"/>
</dbReference>
<gene>
    <name evidence="2" type="ORF">PEV8663_02064</name>
</gene>
<dbReference type="Pfam" id="PF09343">
    <property type="entry name" value="DUF2460"/>
    <property type="match status" value="1"/>
</dbReference>
<evidence type="ECO:0000259" key="1">
    <source>
        <dbReference type="Pfam" id="PF09343"/>
    </source>
</evidence>
<proteinExistence type="predicted"/>
<evidence type="ECO:0000313" key="2">
    <source>
        <dbReference type="EMBL" id="SMX40626.1"/>
    </source>
</evidence>
<reference evidence="2 3" key="1">
    <citation type="submission" date="2017-05" db="EMBL/GenBank/DDBJ databases">
        <authorList>
            <person name="Song R."/>
            <person name="Chenine A.L."/>
            <person name="Ruprecht R.M."/>
        </authorList>
    </citation>
    <scope>NUCLEOTIDE SEQUENCE [LARGE SCALE GENOMIC DNA]</scope>
    <source>
        <strain evidence="2 3">CECT 8663</strain>
    </source>
</reference>
<organism evidence="2 3">
    <name type="scientific">Pelagimonas varians</name>
    <dbReference type="NCBI Taxonomy" id="696760"/>
    <lineage>
        <taxon>Bacteria</taxon>
        <taxon>Pseudomonadati</taxon>
        <taxon>Pseudomonadota</taxon>
        <taxon>Alphaproteobacteria</taxon>
        <taxon>Rhodobacterales</taxon>
        <taxon>Roseobacteraceae</taxon>
        <taxon>Pelagimonas</taxon>
    </lineage>
</organism>
<dbReference type="OrthoDB" id="1685145at2"/>
<dbReference type="NCBIfam" id="TIGR02217">
    <property type="entry name" value="chp_TIGR02217"/>
    <property type="match status" value="1"/>
</dbReference>
<keyword evidence="3" id="KW-1185">Reference proteome</keyword>
<feature type="domain" description="DUF2460" evidence="1">
    <location>
        <begin position="5"/>
        <end position="207"/>
    </location>
</feature>
<dbReference type="EMBL" id="FXYH01000006">
    <property type="protein sequence ID" value="SMX40626.1"/>
    <property type="molecule type" value="Genomic_DNA"/>
</dbReference>
<dbReference type="Proteomes" id="UP000220836">
    <property type="component" value="Unassembled WGS sequence"/>
</dbReference>
<name>A0A238KF28_9RHOB</name>
<protein>
    <recommendedName>
        <fullName evidence="1">DUF2460 domain-containing protein</fullName>
    </recommendedName>
</protein>
<evidence type="ECO:0000313" key="3">
    <source>
        <dbReference type="Proteomes" id="UP000220836"/>
    </source>
</evidence>